<protein>
    <recommendedName>
        <fullName evidence="11">Transporter</fullName>
    </recommendedName>
</protein>
<feature type="transmembrane region" description="Helical" evidence="8">
    <location>
        <begin position="169"/>
        <end position="188"/>
    </location>
</feature>
<keyword evidence="6 8" id="KW-1133">Transmembrane helix</keyword>
<evidence type="ECO:0000256" key="5">
    <source>
        <dbReference type="ARBA" id="ARBA00022692"/>
    </source>
</evidence>
<dbReference type="GO" id="GO:0005886">
    <property type="term" value="C:plasma membrane"/>
    <property type="evidence" value="ECO:0007669"/>
    <property type="project" value="UniProtKB-SubCell"/>
</dbReference>
<keyword evidence="3" id="KW-0813">Transport</keyword>
<dbReference type="GO" id="GO:0055085">
    <property type="term" value="P:transmembrane transport"/>
    <property type="evidence" value="ECO:0007669"/>
    <property type="project" value="InterPro"/>
</dbReference>
<feature type="transmembrane region" description="Helical" evidence="8">
    <location>
        <begin position="225"/>
        <end position="247"/>
    </location>
</feature>
<dbReference type="Pfam" id="PF03547">
    <property type="entry name" value="Mem_trans"/>
    <property type="match status" value="1"/>
</dbReference>
<keyword evidence="7 8" id="KW-0472">Membrane</keyword>
<comment type="subcellular location">
    <subcellularLocation>
        <location evidence="1">Cell membrane</location>
        <topology evidence="1">Multi-pass membrane protein</topology>
    </subcellularLocation>
</comment>
<dbReference type="InterPro" id="IPR038770">
    <property type="entry name" value="Na+/solute_symporter_sf"/>
</dbReference>
<evidence type="ECO:0000256" key="6">
    <source>
        <dbReference type="ARBA" id="ARBA00022989"/>
    </source>
</evidence>
<reference evidence="9 10" key="1">
    <citation type="submission" date="2014-07" db="EMBL/GenBank/DDBJ databases">
        <title>Draft genome of Clostridium sulfidigenes 113A isolated from sediments associated with methane hydrate from Krishna Godavari basin.</title>
        <authorList>
            <person name="Honkalas V.S."/>
            <person name="Dabir A.P."/>
            <person name="Arora P."/>
            <person name="Dhakephalkar P.K."/>
        </authorList>
    </citation>
    <scope>NUCLEOTIDE SEQUENCE [LARGE SCALE GENOMIC DNA]</scope>
    <source>
        <strain evidence="9 10">113A</strain>
    </source>
</reference>
<evidence type="ECO:0000256" key="2">
    <source>
        <dbReference type="ARBA" id="ARBA00010145"/>
    </source>
</evidence>
<keyword evidence="4" id="KW-1003">Cell membrane</keyword>
<proteinExistence type="inferred from homology"/>
<dbReference type="PANTHER" id="PTHR36838:SF1">
    <property type="entry name" value="SLR1864 PROTEIN"/>
    <property type="match status" value="1"/>
</dbReference>
<keyword evidence="10" id="KW-1185">Reference proteome</keyword>
<dbReference type="EMBL" id="JPMD01000035">
    <property type="protein sequence ID" value="KEZ85515.1"/>
    <property type="molecule type" value="Genomic_DNA"/>
</dbReference>
<feature type="transmembrane region" description="Helical" evidence="8">
    <location>
        <begin position="128"/>
        <end position="149"/>
    </location>
</feature>
<dbReference type="STRING" id="318464.IO99_14745"/>
<feature type="transmembrane region" description="Helical" evidence="8">
    <location>
        <begin position="38"/>
        <end position="56"/>
    </location>
</feature>
<keyword evidence="5 8" id="KW-0812">Transmembrane</keyword>
<organism evidence="9 10">
    <name type="scientific">Clostridium sulfidigenes</name>
    <dbReference type="NCBI Taxonomy" id="318464"/>
    <lineage>
        <taxon>Bacteria</taxon>
        <taxon>Bacillati</taxon>
        <taxon>Bacillota</taxon>
        <taxon>Clostridia</taxon>
        <taxon>Eubacteriales</taxon>
        <taxon>Clostridiaceae</taxon>
        <taxon>Clostridium</taxon>
    </lineage>
</organism>
<dbReference type="AlphaFoldDB" id="A0A084J981"/>
<sequence length="306" mass="33558">MGDNLMDAVNQVLVLSIMMVIGIYARKKGFIDDRVEKGLSAILINITLPLMIINSFCLEFDKAIMGNAIKIFFYSIVIHLVLLILSRYIYIKASDRKKPLLIFTTSFSNCGFMGYPVLNSIFGEIGVFYASIFTMVFTALVWTVGVSLFTGKISMKEASKSILKNPSIWAVIIGIIIFVGQIKLPFAINSTVKSVGNMTTPISMIIIGSMLCGSNIKEMIGDFSLYYLSIVRLILVPIATYFTMNMFSIDSMLVAICTLLMAMPGAVVGPVIALSAGGDGKYGSQCIFITTLLSVITIPLFIYLVR</sequence>
<evidence type="ECO:0000313" key="10">
    <source>
        <dbReference type="Proteomes" id="UP000028542"/>
    </source>
</evidence>
<evidence type="ECO:0000256" key="8">
    <source>
        <dbReference type="SAM" id="Phobius"/>
    </source>
</evidence>
<feature type="transmembrane region" description="Helical" evidence="8">
    <location>
        <begin position="194"/>
        <end position="213"/>
    </location>
</feature>
<dbReference type="Proteomes" id="UP000028542">
    <property type="component" value="Unassembled WGS sequence"/>
</dbReference>
<feature type="transmembrane region" description="Helical" evidence="8">
    <location>
        <begin position="68"/>
        <end position="88"/>
    </location>
</feature>
<comment type="caution">
    <text evidence="9">The sequence shown here is derived from an EMBL/GenBank/DDBJ whole genome shotgun (WGS) entry which is preliminary data.</text>
</comment>
<evidence type="ECO:0000256" key="1">
    <source>
        <dbReference type="ARBA" id="ARBA00004651"/>
    </source>
</evidence>
<feature type="transmembrane region" description="Helical" evidence="8">
    <location>
        <begin position="100"/>
        <end position="122"/>
    </location>
</feature>
<evidence type="ECO:0000256" key="4">
    <source>
        <dbReference type="ARBA" id="ARBA00022475"/>
    </source>
</evidence>
<dbReference type="Gene3D" id="1.20.1530.20">
    <property type="match status" value="1"/>
</dbReference>
<evidence type="ECO:0008006" key="11">
    <source>
        <dbReference type="Google" id="ProtNLM"/>
    </source>
</evidence>
<feature type="transmembrane region" description="Helical" evidence="8">
    <location>
        <begin position="286"/>
        <end position="305"/>
    </location>
</feature>
<evidence type="ECO:0000256" key="3">
    <source>
        <dbReference type="ARBA" id="ARBA00022448"/>
    </source>
</evidence>
<accession>A0A084J981</accession>
<evidence type="ECO:0000313" key="9">
    <source>
        <dbReference type="EMBL" id="KEZ85515.1"/>
    </source>
</evidence>
<feature type="transmembrane region" description="Helical" evidence="8">
    <location>
        <begin position="253"/>
        <end position="274"/>
    </location>
</feature>
<feature type="transmembrane region" description="Helical" evidence="8">
    <location>
        <begin position="6"/>
        <end position="26"/>
    </location>
</feature>
<name>A0A084J981_9CLOT</name>
<evidence type="ECO:0000256" key="7">
    <source>
        <dbReference type="ARBA" id="ARBA00023136"/>
    </source>
</evidence>
<dbReference type="PANTHER" id="PTHR36838">
    <property type="entry name" value="AUXIN EFFLUX CARRIER FAMILY PROTEIN"/>
    <property type="match status" value="1"/>
</dbReference>
<dbReference type="InterPro" id="IPR004776">
    <property type="entry name" value="Mem_transp_PIN-like"/>
</dbReference>
<comment type="similarity">
    <text evidence="2">Belongs to the auxin efflux carrier (TC 2.A.69) family.</text>
</comment>
<dbReference type="eggNOG" id="COG0679">
    <property type="taxonomic scope" value="Bacteria"/>
</dbReference>
<gene>
    <name evidence="9" type="ORF">IO99_14745</name>
</gene>